<evidence type="ECO:0000313" key="3">
    <source>
        <dbReference type="Proteomes" id="UP001501447"/>
    </source>
</evidence>
<reference evidence="2 3" key="1">
    <citation type="journal article" date="2019" name="Int. J. Syst. Evol. Microbiol.">
        <title>The Global Catalogue of Microorganisms (GCM) 10K type strain sequencing project: providing services to taxonomists for standard genome sequencing and annotation.</title>
        <authorList>
            <consortium name="The Broad Institute Genomics Platform"/>
            <consortium name="The Broad Institute Genome Sequencing Center for Infectious Disease"/>
            <person name="Wu L."/>
            <person name="Ma J."/>
        </authorList>
    </citation>
    <scope>NUCLEOTIDE SEQUENCE [LARGE SCALE GENOMIC DNA]</scope>
    <source>
        <strain evidence="2 3">JCM 16373</strain>
    </source>
</reference>
<accession>A0ABN3Q315</accession>
<dbReference type="InterPro" id="IPR036188">
    <property type="entry name" value="FAD/NAD-bd_sf"/>
</dbReference>
<dbReference type="EMBL" id="BAAARJ010000009">
    <property type="protein sequence ID" value="GAA2614667.1"/>
    <property type="molecule type" value="Genomic_DNA"/>
</dbReference>
<sequence length="343" mass="36921">MSVAAANAIEGRQWLVMLMGYGDNRPGRTIEEFRAACAELPAIFSEATGGAVTREVVTFHQAESRRRHFTEAGRLPSRLVSVGDAVASFNPIYGQGTSSAALHASCPASCFDSGADPDAAATEFFRLRQVVVDAAWSVSAGGDAARLDAGNGTEVSEEVRQQRWAMEQIAGATLVDGDVARAFDNVAHMLRHPGTLAGPTLRQKAVAANERSAAGPVTDTAIDRCIGLSDRAVHDDSALEELLALFAPDAIVRLGPEAVRGREAIAVLPRPLRHLRRLPALPEHNGARRRDIAGRVGSCVPHGGRPTHDSGRGGVRAARRQRPRRRPAQRVHPPSRLTRRFRW</sequence>
<keyword evidence="3" id="KW-1185">Reference proteome</keyword>
<dbReference type="SUPFAM" id="SSF51905">
    <property type="entry name" value="FAD/NAD(P)-binding domain"/>
    <property type="match status" value="1"/>
</dbReference>
<dbReference type="Proteomes" id="UP001501447">
    <property type="component" value="Unassembled WGS sequence"/>
</dbReference>
<protein>
    <submittedName>
        <fullName evidence="2">Uncharacterized protein</fullName>
    </submittedName>
</protein>
<dbReference type="Gene3D" id="3.10.450.50">
    <property type="match status" value="1"/>
</dbReference>
<name>A0ABN3Q315_9ACTN</name>
<dbReference type="RefSeq" id="WP_344566205.1">
    <property type="nucleotide sequence ID" value="NZ_BAAARJ010000009.1"/>
</dbReference>
<comment type="caution">
    <text evidence="2">The sequence shown here is derived from an EMBL/GenBank/DDBJ whole genome shotgun (WGS) entry which is preliminary data.</text>
</comment>
<evidence type="ECO:0000313" key="2">
    <source>
        <dbReference type="EMBL" id="GAA2614667.1"/>
    </source>
</evidence>
<gene>
    <name evidence="2" type="ORF">GCM10009863_30470</name>
</gene>
<dbReference type="Gene3D" id="3.50.50.60">
    <property type="entry name" value="FAD/NAD(P)-binding domain"/>
    <property type="match status" value="1"/>
</dbReference>
<organism evidence="2 3">
    <name type="scientific">Streptomyces axinellae</name>
    <dbReference type="NCBI Taxonomy" id="552788"/>
    <lineage>
        <taxon>Bacteria</taxon>
        <taxon>Bacillati</taxon>
        <taxon>Actinomycetota</taxon>
        <taxon>Actinomycetes</taxon>
        <taxon>Kitasatosporales</taxon>
        <taxon>Streptomycetaceae</taxon>
        <taxon>Streptomyces</taxon>
    </lineage>
</organism>
<evidence type="ECO:0000256" key="1">
    <source>
        <dbReference type="SAM" id="MobiDB-lite"/>
    </source>
</evidence>
<feature type="region of interest" description="Disordered" evidence="1">
    <location>
        <begin position="286"/>
        <end position="343"/>
    </location>
</feature>
<proteinExistence type="predicted"/>
<feature type="compositionally biased region" description="Basic residues" evidence="1">
    <location>
        <begin position="317"/>
        <end position="329"/>
    </location>
</feature>